<feature type="compositionally biased region" description="Basic and acidic residues" evidence="1">
    <location>
        <begin position="356"/>
        <end position="372"/>
    </location>
</feature>
<feature type="compositionally biased region" description="Polar residues" evidence="1">
    <location>
        <begin position="495"/>
        <end position="506"/>
    </location>
</feature>
<dbReference type="Ensembl" id="ENSCUST00005023572.1">
    <property type="protein sequence ID" value="ENSCUSP00005022758.1"/>
    <property type="gene ID" value="ENSCUSG00005014301.1"/>
</dbReference>
<accession>A0A8C3UY54</accession>
<dbReference type="Pfam" id="PF14652">
    <property type="entry name" value="DUF4457"/>
    <property type="match status" value="3"/>
</dbReference>
<feature type="compositionally biased region" description="Basic and acidic residues" evidence="1">
    <location>
        <begin position="643"/>
        <end position="662"/>
    </location>
</feature>
<feature type="region of interest" description="Disordered" evidence="1">
    <location>
        <begin position="339"/>
        <end position="372"/>
    </location>
</feature>
<gene>
    <name evidence="3" type="primary">KATNIP</name>
</gene>
<dbReference type="InterPro" id="IPR026704">
    <property type="entry name" value="KATNIP"/>
</dbReference>
<feature type="compositionally biased region" description="Basic and acidic residues" evidence="1">
    <location>
        <begin position="867"/>
        <end position="881"/>
    </location>
</feature>
<evidence type="ECO:0000259" key="2">
    <source>
        <dbReference type="Pfam" id="PF14652"/>
    </source>
</evidence>
<proteinExistence type="predicted"/>
<reference evidence="3" key="1">
    <citation type="submission" date="2020-10" db="EMBL/GenBank/DDBJ databases">
        <title>Catharus ustulatus (Swainson's thrush) genome, bCatUst1, primary haplotype v2.</title>
        <authorList>
            <person name="Delmore K."/>
            <person name="Vafadar M."/>
            <person name="Formenti G."/>
            <person name="Chow W."/>
            <person name="Pelan S."/>
            <person name="Howe K."/>
            <person name="Rhie A."/>
            <person name="Mountcastle J."/>
            <person name="Haase B."/>
            <person name="Fedrigo O."/>
            <person name="Jarvis E.D."/>
        </authorList>
    </citation>
    <scope>NUCLEOTIDE SEQUENCE [LARGE SCALE GENOMIC DNA]</scope>
</reference>
<feature type="region of interest" description="Disordered" evidence="1">
    <location>
        <begin position="867"/>
        <end position="900"/>
    </location>
</feature>
<name>A0A8C3UY54_CATUS</name>
<feature type="domain" description="KATNIP" evidence="2">
    <location>
        <begin position="919"/>
        <end position="1228"/>
    </location>
</feature>
<dbReference type="PANTHER" id="PTHR21534:SF0">
    <property type="entry name" value="KATANIN-INTERACTING PROTEIN"/>
    <property type="match status" value="1"/>
</dbReference>
<protein>
    <submittedName>
        <fullName evidence="3">Katanin interacting protein</fullName>
    </submittedName>
</protein>
<feature type="region of interest" description="Disordered" evidence="1">
    <location>
        <begin position="643"/>
        <end position="669"/>
    </location>
</feature>
<feature type="domain" description="KATNIP" evidence="2">
    <location>
        <begin position="713"/>
        <end position="841"/>
    </location>
</feature>
<evidence type="ECO:0000256" key="1">
    <source>
        <dbReference type="SAM" id="MobiDB-lite"/>
    </source>
</evidence>
<reference evidence="3" key="3">
    <citation type="submission" date="2025-09" db="UniProtKB">
        <authorList>
            <consortium name="Ensembl"/>
        </authorList>
    </citation>
    <scope>IDENTIFICATION</scope>
</reference>
<feature type="domain" description="KATNIP" evidence="2">
    <location>
        <begin position="203"/>
        <end position="352"/>
    </location>
</feature>
<dbReference type="InterPro" id="IPR027859">
    <property type="entry name" value="KATNIP_dom"/>
</dbReference>
<dbReference type="Proteomes" id="UP000694563">
    <property type="component" value="Chromosome 16"/>
</dbReference>
<reference evidence="3" key="2">
    <citation type="submission" date="2025-08" db="UniProtKB">
        <authorList>
            <consortium name="Ensembl"/>
        </authorList>
    </citation>
    <scope>IDENTIFICATION</scope>
</reference>
<feature type="compositionally biased region" description="Polar residues" evidence="1">
    <location>
        <begin position="470"/>
        <end position="484"/>
    </location>
</feature>
<evidence type="ECO:0000313" key="3">
    <source>
        <dbReference type="Ensembl" id="ENSCUSP00005022758.1"/>
    </source>
</evidence>
<feature type="region of interest" description="Disordered" evidence="1">
    <location>
        <begin position="470"/>
        <end position="506"/>
    </location>
</feature>
<evidence type="ECO:0000313" key="4">
    <source>
        <dbReference type="Proteomes" id="UP000694563"/>
    </source>
</evidence>
<organism evidence="3 4">
    <name type="scientific">Catharus ustulatus</name>
    <name type="common">Russet-backed thrush</name>
    <name type="synonym">Hylocichla ustulatus</name>
    <dbReference type="NCBI Taxonomy" id="91951"/>
    <lineage>
        <taxon>Eukaryota</taxon>
        <taxon>Metazoa</taxon>
        <taxon>Chordata</taxon>
        <taxon>Craniata</taxon>
        <taxon>Vertebrata</taxon>
        <taxon>Euteleostomi</taxon>
        <taxon>Archelosauria</taxon>
        <taxon>Archosauria</taxon>
        <taxon>Dinosauria</taxon>
        <taxon>Saurischia</taxon>
        <taxon>Theropoda</taxon>
        <taxon>Coelurosauria</taxon>
        <taxon>Aves</taxon>
        <taxon>Neognathae</taxon>
        <taxon>Neoaves</taxon>
        <taxon>Telluraves</taxon>
        <taxon>Australaves</taxon>
        <taxon>Passeriformes</taxon>
        <taxon>Turdidae</taxon>
        <taxon>Catharus</taxon>
    </lineage>
</organism>
<keyword evidence="4" id="KW-1185">Reference proteome</keyword>
<sequence length="1314" mass="147983">MVTDFDEKHDEYLISLQQRNRLQERLKRKDPVQTRLEQLEKGFSLYVNGANSELRKYRRKITPHLRNRSKATRTKGECLGSLAELHHRGHCDPGTAPLEPVGWDSMEISETVAIKTEGGGKLYIKPSLVYSDDFEPYESLAVESSSDDDDGPLSQVQLAIAFCCSWQCHLKCDHVQVSALAGAPKPSLQSSVEVHDATYVTMELLSNWGNPANVGLSQVEFFDLHDKRIFVSPHDVDIRNADNSGDLCCLVNKNLNLPKDSCLWMCPFHPPVQLYFVIRNPTRSRDFGISKIKIWNYNTTTPSDLDIGAKKVKLYVDENLVFDGQLERGSGSLLADQNTTIDLRDHKQDTSASPSAERKEGNAPAGPDKKTDLHFKCSELSSASLNWKALLEGNLEPQMNSISFTKKNLSQLEDDLKEFPSQVCTKDAKEEAAAVPENVLSDDELCLSEQMEKLTGRKLTASAGALPSWLQSSSQLTQNDQVAPSRQKPPWLATEENSNSRLQTQPDEIMNNFSDLKNEDVKCQRHELGGPNNRNATGDGRSQMLTKKDADVDLDIFGDLSNKNCCSLQYPVSGRRSVISDEDFPIKDVATSRMKWCSEQEHTLQESWNSLVKFNYSHRGRISNMDFQGDIFDEFLHQQKISRPGEHQRKEGLQTLPKRQEEENSVDIEDGSDFKIPVLPCGQHLVIDIRTTWGDRHYVGLNGIEVFSSKGEPVQIAKITAEPPDINILPAYGNDPRVVTNLIDGVNRTQDDMHLWLAPFTPGKPHFVFIDFVNSCQVAMIRIWNYNKSRIHSFRGVKDIIMVLDEQCIFKGEIAKASGTLSGAPEHFGDTILFTTDDDILEAIYCYDETYDGEMRDSNSLRYEEELKRPTTADREGDERPFTQAGLRTGNQQVGASPDSVSECIPKETGIFTGKCLQLNFTMTWGDCHYLGLTGLEVIGKDGQALKINAEQISASPRDLNVLPEYTGDSRTLEKLIDGTNITVEDDHMWLIPFSFGEDHLLTIHFDKTESIAGLRFWNYNKSPEDTYRGAKVVHVILDGHSISPQEGFLIRKGPGNCHFDFAQEILFLDYLRTASRILEQASMDYEAPLMPCGFIFQFQLLTSWGDPYYIGLNGLELFNEHGEQILLTENNIAAFPDSVNILEDVSGDIRTPDKLIDRVNDTTDGRHMWLAPVLPGLVNRVYVIFDVPTTVSMIKLWNYAKTPQRGVKEFGLLVDDLLVYNGILDMVTHVVSGILPTCDPEVPYHTILFTDDERICHQERRTVISNHVEDQDVRMMNENEIVTSSKKKRVVADPGEFCLPHFSAAQFLQTQCG</sequence>
<dbReference type="PANTHER" id="PTHR21534">
    <property type="entry name" value="KATANIN-INTERACTING PROTEIN"/>
    <property type="match status" value="1"/>
</dbReference>